<evidence type="ECO:0000259" key="3">
    <source>
        <dbReference type="Pfam" id="PF00465"/>
    </source>
</evidence>
<sequence>AIPTTAGTGSETTPYSVFTNKKILRKDAINSPYTFPKVAIVDPVLTKSMSPQLTADTGFDALAHAIEAYISTSANPLSDTLSMKAISLISKSLVRTTRNGEDLEARSNMALASSLAGMAIAQAGVVAGHGFGMSIGGILDTSHGRTVGVLLPHIMRCNLSESSTKIAQLTICFGLTSTGNAFDDAQRVIEAVERIMKEVNFPLRLKDIGVKREDIPKIAQDCIDRPDMTNNPRKFNLEEAQEFLESIL</sequence>
<dbReference type="SUPFAM" id="SSF56796">
    <property type="entry name" value="Dehydroquinate synthase-like"/>
    <property type="match status" value="1"/>
</dbReference>
<dbReference type="PANTHER" id="PTHR11496:SF102">
    <property type="entry name" value="ALCOHOL DEHYDROGENASE 4"/>
    <property type="match status" value="1"/>
</dbReference>
<evidence type="ECO:0000256" key="2">
    <source>
        <dbReference type="ARBA" id="ARBA00023002"/>
    </source>
</evidence>
<feature type="non-terminal residue" evidence="5">
    <location>
        <position position="1"/>
    </location>
</feature>
<dbReference type="GO" id="GO:0004022">
    <property type="term" value="F:alcohol dehydrogenase (NAD+) activity"/>
    <property type="evidence" value="ECO:0007669"/>
    <property type="project" value="TreeGrafter"/>
</dbReference>
<accession>A0A7V5HXZ6</accession>
<reference evidence="5" key="1">
    <citation type="journal article" date="2020" name="mSystems">
        <title>Genome- and Community-Level Interaction Insights into Carbon Utilization and Element Cycling Functions of Hydrothermarchaeota in Hydrothermal Sediment.</title>
        <authorList>
            <person name="Zhou Z."/>
            <person name="Liu Y."/>
            <person name="Xu W."/>
            <person name="Pan J."/>
            <person name="Luo Z.H."/>
            <person name="Li M."/>
        </authorList>
    </citation>
    <scope>NUCLEOTIDE SEQUENCE [LARGE SCALE GENOMIC DNA]</scope>
    <source>
        <strain evidence="5">HyVt-92</strain>
    </source>
</reference>
<dbReference type="GO" id="GO:0046872">
    <property type="term" value="F:metal ion binding"/>
    <property type="evidence" value="ECO:0007669"/>
    <property type="project" value="InterPro"/>
</dbReference>
<dbReference type="InterPro" id="IPR001670">
    <property type="entry name" value="ADH_Fe/GldA"/>
</dbReference>
<dbReference type="FunFam" id="1.20.1090.10:FF:000001">
    <property type="entry name" value="Aldehyde-alcohol dehydrogenase"/>
    <property type="match status" value="1"/>
</dbReference>
<organism evidence="5">
    <name type="scientific">Aerophobetes bacterium</name>
    <dbReference type="NCBI Taxonomy" id="2030807"/>
    <lineage>
        <taxon>Bacteria</taxon>
        <taxon>Candidatus Aerophobota</taxon>
    </lineage>
</organism>
<keyword evidence="2" id="KW-0560">Oxidoreductase</keyword>
<protein>
    <submittedName>
        <fullName evidence="5">Iron-containing alcohol dehydrogenase</fullName>
    </submittedName>
</protein>
<dbReference type="Gene3D" id="3.40.50.1970">
    <property type="match status" value="1"/>
</dbReference>
<comment type="caution">
    <text evidence="5">The sequence shown here is derived from an EMBL/GenBank/DDBJ whole genome shotgun (WGS) entry which is preliminary data.</text>
</comment>
<dbReference type="AlphaFoldDB" id="A0A7V5HXZ6"/>
<dbReference type="Pfam" id="PF25137">
    <property type="entry name" value="ADH_Fe_C"/>
    <property type="match status" value="1"/>
</dbReference>
<dbReference type="CDD" id="cd08551">
    <property type="entry name" value="Fe-ADH"/>
    <property type="match status" value="1"/>
</dbReference>
<comment type="similarity">
    <text evidence="1">Belongs to the iron-containing alcohol dehydrogenase family.</text>
</comment>
<evidence type="ECO:0000259" key="4">
    <source>
        <dbReference type="Pfam" id="PF25137"/>
    </source>
</evidence>
<dbReference type="InterPro" id="IPR056798">
    <property type="entry name" value="ADH_Fe_C"/>
</dbReference>
<evidence type="ECO:0000256" key="1">
    <source>
        <dbReference type="ARBA" id="ARBA00007358"/>
    </source>
</evidence>
<dbReference type="Proteomes" id="UP000886070">
    <property type="component" value="Unassembled WGS sequence"/>
</dbReference>
<gene>
    <name evidence="5" type="ORF">ENL39_00750</name>
</gene>
<evidence type="ECO:0000313" key="5">
    <source>
        <dbReference type="EMBL" id="HHF98005.1"/>
    </source>
</evidence>
<dbReference type="Pfam" id="PF00465">
    <property type="entry name" value="Fe-ADH"/>
    <property type="match status" value="1"/>
</dbReference>
<dbReference type="InterPro" id="IPR039697">
    <property type="entry name" value="Alcohol_dehydrogenase_Fe"/>
</dbReference>
<proteinExistence type="inferred from homology"/>
<feature type="domain" description="Fe-containing alcohol dehydrogenase-like C-terminal" evidence="4">
    <location>
        <begin position="54"/>
        <end position="247"/>
    </location>
</feature>
<name>A0A7V5HXZ6_UNCAE</name>
<dbReference type="PANTHER" id="PTHR11496">
    <property type="entry name" value="ALCOHOL DEHYDROGENASE"/>
    <property type="match status" value="1"/>
</dbReference>
<dbReference type="Gene3D" id="1.20.1090.10">
    <property type="entry name" value="Dehydroquinate synthase-like - alpha domain"/>
    <property type="match status" value="1"/>
</dbReference>
<feature type="domain" description="Alcohol dehydrogenase iron-type/glycerol dehydrogenase GldA" evidence="3">
    <location>
        <begin position="1"/>
        <end position="43"/>
    </location>
</feature>
<dbReference type="EMBL" id="DRTT01000019">
    <property type="protein sequence ID" value="HHF98005.1"/>
    <property type="molecule type" value="Genomic_DNA"/>
</dbReference>